<comment type="caution">
    <text evidence="1">The sequence shown here is derived from an EMBL/GenBank/DDBJ whole genome shotgun (WGS) entry which is preliminary data.</text>
</comment>
<protein>
    <submittedName>
        <fullName evidence="1">Uncharacterized protein</fullName>
    </submittedName>
</protein>
<dbReference type="AlphaFoldDB" id="A0A5R9J910"/>
<proteinExistence type="predicted"/>
<gene>
    <name evidence="1" type="ORF">FE263_06245</name>
</gene>
<dbReference type="RefSeq" id="WP_138325111.1">
    <property type="nucleotide sequence ID" value="NZ_VCDI01000002.1"/>
</dbReference>
<name>A0A5R9J910_9PROT</name>
<dbReference type="EMBL" id="VCDI01000002">
    <property type="protein sequence ID" value="TLU73037.1"/>
    <property type="molecule type" value="Genomic_DNA"/>
</dbReference>
<reference evidence="1 2" key="1">
    <citation type="submission" date="2019-05" db="EMBL/GenBank/DDBJ databases">
        <authorList>
            <person name="Pankratov T."/>
            <person name="Grouzdev D."/>
        </authorList>
    </citation>
    <scope>NUCLEOTIDE SEQUENCE [LARGE SCALE GENOMIC DNA]</scope>
    <source>
        <strain evidence="1 2">KEBCLARHB70R</strain>
    </source>
</reference>
<evidence type="ECO:0000313" key="2">
    <source>
        <dbReference type="Proteomes" id="UP000305654"/>
    </source>
</evidence>
<dbReference type="OrthoDB" id="9788300at2"/>
<evidence type="ECO:0000313" key="1">
    <source>
        <dbReference type="EMBL" id="TLU73037.1"/>
    </source>
</evidence>
<sequence>MPTTIRPALDTDRGAAWSTIGPVIRDGETYALDRDMTEAEAPAYWFGADTEVFVKGEESRRFAPPAVIFWGEGSDRPTGTMPTA</sequence>
<dbReference type="Proteomes" id="UP000305654">
    <property type="component" value="Unassembled WGS sequence"/>
</dbReference>
<accession>A0A5R9J910</accession>
<dbReference type="Gene3D" id="3.40.630.30">
    <property type="match status" value="1"/>
</dbReference>
<organism evidence="1 2">
    <name type="scientific">Lichenicoccus roseus</name>
    <dbReference type="NCBI Taxonomy" id="2683649"/>
    <lineage>
        <taxon>Bacteria</taxon>
        <taxon>Pseudomonadati</taxon>
        <taxon>Pseudomonadota</taxon>
        <taxon>Alphaproteobacteria</taxon>
        <taxon>Acetobacterales</taxon>
        <taxon>Acetobacteraceae</taxon>
        <taxon>Lichenicoccus</taxon>
    </lineage>
</organism>
<keyword evidence="2" id="KW-1185">Reference proteome</keyword>